<dbReference type="InterPro" id="IPR036010">
    <property type="entry name" value="2Fe-2S_ferredoxin-like_sf"/>
</dbReference>
<keyword evidence="4" id="KW-0479">Metal-binding</keyword>
<dbReference type="Proteomes" id="UP001321018">
    <property type="component" value="Unassembled WGS sequence"/>
</dbReference>
<dbReference type="AlphaFoldDB" id="A0AAP2YY32"/>
<dbReference type="Gene3D" id="3.10.20.30">
    <property type="match status" value="1"/>
</dbReference>
<evidence type="ECO:0000313" key="10">
    <source>
        <dbReference type="EMBL" id="MCU4741654.1"/>
    </source>
</evidence>
<gene>
    <name evidence="10" type="ORF">OB960_09620</name>
</gene>
<comment type="caution">
    <text evidence="10">The sequence shown here is derived from an EMBL/GenBank/DDBJ whole genome shotgun (WGS) entry which is preliminary data.</text>
</comment>
<keyword evidence="7" id="KW-0411">Iron-sulfur</keyword>
<sequence>MGSAGAVVLAGCLDDENDTDEDGDGEEISHVVAFLEQDERIEVDAPEDEALLYPALDAGVDIPYSCEAGRCGECTVKYDGDANEVVSHDGNEYLDDDQIEDGWVLTCVAYPSDDSELEVAHPDDT</sequence>
<dbReference type="SUPFAM" id="SSF54292">
    <property type="entry name" value="2Fe-2S ferredoxin-like"/>
    <property type="match status" value="1"/>
</dbReference>
<evidence type="ECO:0000256" key="1">
    <source>
        <dbReference type="ARBA" id="ARBA00007874"/>
    </source>
</evidence>
<comment type="similarity">
    <text evidence="1">Belongs to the 2Fe2S plant-type ferredoxin family.</text>
</comment>
<feature type="domain" description="2Fe-2S ferredoxin-type" evidence="9">
    <location>
        <begin position="30"/>
        <end position="125"/>
    </location>
</feature>
<dbReference type="Pfam" id="PF00111">
    <property type="entry name" value="Fer2"/>
    <property type="match status" value="1"/>
</dbReference>
<evidence type="ECO:0000256" key="6">
    <source>
        <dbReference type="ARBA" id="ARBA00023004"/>
    </source>
</evidence>
<dbReference type="GO" id="GO:0046872">
    <property type="term" value="F:metal ion binding"/>
    <property type="evidence" value="ECO:0007669"/>
    <property type="project" value="UniProtKB-KW"/>
</dbReference>
<dbReference type="InterPro" id="IPR012675">
    <property type="entry name" value="Beta-grasp_dom_sf"/>
</dbReference>
<keyword evidence="6" id="KW-0408">Iron</keyword>
<evidence type="ECO:0000256" key="5">
    <source>
        <dbReference type="ARBA" id="ARBA00022982"/>
    </source>
</evidence>
<dbReference type="PANTHER" id="PTHR43112:SF3">
    <property type="entry name" value="FERREDOXIN-2, CHLOROPLASTIC"/>
    <property type="match status" value="1"/>
</dbReference>
<keyword evidence="3" id="KW-0001">2Fe-2S</keyword>
<dbReference type="PANTHER" id="PTHR43112">
    <property type="entry name" value="FERREDOXIN"/>
    <property type="match status" value="1"/>
</dbReference>
<keyword evidence="2" id="KW-0813">Transport</keyword>
<dbReference type="InterPro" id="IPR001041">
    <property type="entry name" value="2Fe-2S_ferredoxin-type"/>
</dbReference>
<evidence type="ECO:0000313" key="11">
    <source>
        <dbReference type="Proteomes" id="UP001321018"/>
    </source>
</evidence>
<evidence type="ECO:0000256" key="8">
    <source>
        <dbReference type="ARBA" id="ARBA00034078"/>
    </source>
</evidence>
<dbReference type="CDD" id="cd00207">
    <property type="entry name" value="fer2"/>
    <property type="match status" value="1"/>
</dbReference>
<comment type="cofactor">
    <cofactor evidence="8">
        <name>[2Fe-2S] cluster</name>
        <dbReference type="ChEBI" id="CHEBI:190135"/>
    </cofactor>
</comment>
<evidence type="ECO:0000256" key="7">
    <source>
        <dbReference type="ARBA" id="ARBA00023014"/>
    </source>
</evidence>
<dbReference type="PROSITE" id="PS51085">
    <property type="entry name" value="2FE2S_FER_2"/>
    <property type="match status" value="1"/>
</dbReference>
<proteinExistence type="inferred from homology"/>
<organism evidence="10 11">
    <name type="scientific">Natronoglomus mannanivorans</name>
    <dbReference type="NCBI Taxonomy" id="2979990"/>
    <lineage>
        <taxon>Archaea</taxon>
        <taxon>Methanobacteriati</taxon>
        <taxon>Methanobacteriota</taxon>
        <taxon>Stenosarchaea group</taxon>
        <taxon>Halobacteria</taxon>
        <taxon>Halobacteriales</taxon>
        <taxon>Natrialbaceae</taxon>
        <taxon>Natronoglomus</taxon>
    </lineage>
</organism>
<dbReference type="EMBL" id="JAOPKA010000005">
    <property type="protein sequence ID" value="MCU4741654.1"/>
    <property type="molecule type" value="Genomic_DNA"/>
</dbReference>
<protein>
    <submittedName>
        <fullName evidence="10">2Fe-2S iron-sulfur cluster binding domain-containing protein</fullName>
    </submittedName>
</protein>
<evidence type="ECO:0000256" key="3">
    <source>
        <dbReference type="ARBA" id="ARBA00022714"/>
    </source>
</evidence>
<evidence type="ECO:0000256" key="4">
    <source>
        <dbReference type="ARBA" id="ARBA00022723"/>
    </source>
</evidence>
<dbReference type="GO" id="GO:0051537">
    <property type="term" value="F:2 iron, 2 sulfur cluster binding"/>
    <property type="evidence" value="ECO:0007669"/>
    <property type="project" value="UniProtKB-KW"/>
</dbReference>
<accession>A0AAP2YY32</accession>
<evidence type="ECO:0000256" key="2">
    <source>
        <dbReference type="ARBA" id="ARBA00022448"/>
    </source>
</evidence>
<name>A0AAP2YY32_9EURY</name>
<evidence type="ECO:0000259" key="9">
    <source>
        <dbReference type="PROSITE" id="PS51085"/>
    </source>
</evidence>
<reference evidence="10" key="1">
    <citation type="submission" date="2022-09" db="EMBL/GenBank/DDBJ databases">
        <title>Enrichment on poylsaccharides allowed isolation of novel metabolic and taxonomic groups of Haloarchaea.</title>
        <authorList>
            <person name="Sorokin D.Y."/>
            <person name="Elcheninov A.G."/>
            <person name="Khizhniak T.V."/>
            <person name="Kolganova T.V."/>
            <person name="Kublanov I.V."/>
        </authorList>
    </citation>
    <scope>NUCLEOTIDE SEQUENCE</scope>
    <source>
        <strain evidence="10">AArc-xg1-1</strain>
    </source>
</reference>
<keyword evidence="5" id="KW-0249">Electron transport</keyword>